<evidence type="ECO:0000256" key="6">
    <source>
        <dbReference type="RuleBase" id="RU366053"/>
    </source>
</evidence>
<sequence>EPSLYTVKAIIILDNDGERLFAKYYDDTYPSVKEQRAFEKNIFSKTHRSDSEIALLDGLTVVYKSSIDLYCYVIGSAHQNEVGTLRGHGDIEGTLQGCCGDTAGTLQGCCGDTGDTAGTPGTKSVERRALLENMEGLFLAVDEIVDGG</sequence>
<dbReference type="GO" id="GO:0030126">
    <property type="term" value="C:COPI vesicle coat"/>
    <property type="evidence" value="ECO:0007669"/>
    <property type="project" value="UniProtKB-UniRule"/>
</dbReference>
<keyword evidence="9" id="KW-1185">Reference proteome</keyword>
<protein>
    <recommendedName>
        <fullName evidence="6">Coatomer subunit zeta</fullName>
    </recommendedName>
</protein>
<dbReference type="Pfam" id="PF01217">
    <property type="entry name" value="Clat_adaptor_s"/>
    <property type="match status" value="1"/>
</dbReference>
<keyword evidence="3 6" id="KW-0653">Protein transport</keyword>
<keyword evidence="6" id="KW-0813">Transport</keyword>
<evidence type="ECO:0000256" key="2">
    <source>
        <dbReference type="ARBA" id="ARBA00022490"/>
    </source>
</evidence>
<reference evidence="8 9" key="1">
    <citation type="submission" date="2019-09" db="EMBL/GenBank/DDBJ databases">
        <title>Bird 10,000 Genomes (B10K) Project - Family phase.</title>
        <authorList>
            <person name="Zhang G."/>
        </authorList>
    </citation>
    <scope>NUCLEOTIDE SEQUENCE [LARGE SCALE GENOMIC DNA]</scope>
    <source>
        <strain evidence="8">B10K-DU-011-42</strain>
        <tissue evidence="8">Muscle</tissue>
    </source>
</reference>
<proteinExistence type="inferred from homology"/>
<name>A0A7L2DXW5_ANTMN</name>
<keyword evidence="6" id="KW-0968">Cytoplasmic vesicle</keyword>
<dbReference type="InterPro" id="IPR039652">
    <property type="entry name" value="Coatomer_zeta"/>
</dbReference>
<evidence type="ECO:0000256" key="5">
    <source>
        <dbReference type="ARBA" id="ARBA00045555"/>
    </source>
</evidence>
<comment type="subcellular location">
    <subcellularLocation>
        <location evidence="6">Cytoplasm</location>
    </subcellularLocation>
    <subcellularLocation>
        <location evidence="6">Golgi apparatus membrane</location>
        <topology evidence="6">Peripheral membrane protein</topology>
        <orientation evidence="6">Cytoplasmic side</orientation>
    </subcellularLocation>
    <subcellularLocation>
        <location evidence="6">Cytoplasmic vesicle</location>
        <location evidence="6">COPI-coated vesicle membrane</location>
        <topology evidence="6">Peripheral membrane protein</topology>
        <orientation evidence="6">Cytoplasmic side</orientation>
    </subcellularLocation>
</comment>
<organism evidence="8 9">
    <name type="scientific">Anthoscopus minutus</name>
    <name type="common">Southern penduline-tit</name>
    <dbReference type="NCBI Taxonomy" id="156561"/>
    <lineage>
        <taxon>Eukaryota</taxon>
        <taxon>Metazoa</taxon>
        <taxon>Chordata</taxon>
        <taxon>Craniata</taxon>
        <taxon>Vertebrata</taxon>
        <taxon>Euteleostomi</taxon>
        <taxon>Archelosauria</taxon>
        <taxon>Archosauria</taxon>
        <taxon>Dinosauria</taxon>
        <taxon>Saurischia</taxon>
        <taxon>Theropoda</taxon>
        <taxon>Coelurosauria</taxon>
        <taxon>Aves</taxon>
        <taxon>Neognathae</taxon>
        <taxon>Neoaves</taxon>
        <taxon>Telluraves</taxon>
        <taxon>Australaves</taxon>
        <taxon>Passeriformes</taxon>
        <taxon>Paridae</taxon>
        <taxon>Anthoscopus</taxon>
    </lineage>
</organism>
<gene>
    <name evidence="8" type="primary">Copz1</name>
    <name evidence="8" type="ORF">ANTMIN_R14386</name>
</gene>
<evidence type="ECO:0000256" key="4">
    <source>
        <dbReference type="ARBA" id="ARBA00023136"/>
    </source>
</evidence>
<evidence type="ECO:0000256" key="1">
    <source>
        <dbReference type="ARBA" id="ARBA00006972"/>
    </source>
</evidence>
<keyword evidence="6" id="KW-0333">Golgi apparatus</keyword>
<comment type="caution">
    <text evidence="8">The sequence shown here is derived from an EMBL/GenBank/DDBJ whole genome shotgun (WGS) entry which is preliminary data.</text>
</comment>
<dbReference type="Gene3D" id="3.30.450.60">
    <property type="match status" value="1"/>
</dbReference>
<feature type="domain" description="AP complex mu/sigma subunit" evidence="7">
    <location>
        <begin position="6"/>
        <end position="85"/>
    </location>
</feature>
<dbReference type="EMBL" id="VWYI01010843">
    <property type="protein sequence ID" value="NXQ54603.1"/>
    <property type="molecule type" value="Genomic_DNA"/>
</dbReference>
<comment type="subunit">
    <text evidence="6">Oligomeric complex that consists of at least the alpha, beta, beta', gamma, delta, epsilon and zeta subunits.</text>
</comment>
<keyword evidence="4 6" id="KW-0472">Membrane</keyword>
<dbReference type="OrthoDB" id="10249988at2759"/>
<feature type="non-terminal residue" evidence="8">
    <location>
        <position position="1"/>
    </location>
</feature>
<keyword evidence="2 6" id="KW-0963">Cytoplasm</keyword>
<dbReference type="GO" id="GO:0000139">
    <property type="term" value="C:Golgi membrane"/>
    <property type="evidence" value="ECO:0007669"/>
    <property type="project" value="UniProtKB-SubCell"/>
</dbReference>
<evidence type="ECO:0000256" key="3">
    <source>
        <dbReference type="ARBA" id="ARBA00022927"/>
    </source>
</evidence>
<evidence type="ECO:0000259" key="7">
    <source>
        <dbReference type="Pfam" id="PF01217"/>
    </source>
</evidence>
<evidence type="ECO:0000313" key="8">
    <source>
        <dbReference type="EMBL" id="NXQ54603.1"/>
    </source>
</evidence>
<dbReference type="GO" id="GO:0006890">
    <property type="term" value="P:retrograde vesicle-mediated transport, Golgi to endoplasmic reticulum"/>
    <property type="evidence" value="ECO:0007669"/>
    <property type="project" value="UniProtKB-UniRule"/>
</dbReference>
<feature type="non-terminal residue" evidence="8">
    <location>
        <position position="148"/>
    </location>
</feature>
<accession>A0A7L2DXW5</accession>
<dbReference type="GO" id="GO:0006891">
    <property type="term" value="P:intra-Golgi vesicle-mediated transport"/>
    <property type="evidence" value="ECO:0007669"/>
    <property type="project" value="TreeGrafter"/>
</dbReference>
<dbReference type="GO" id="GO:0006886">
    <property type="term" value="P:intracellular protein transport"/>
    <property type="evidence" value="ECO:0007669"/>
    <property type="project" value="TreeGrafter"/>
</dbReference>
<comment type="similarity">
    <text evidence="1 6">Belongs to the adaptor complexes small subunit family.</text>
</comment>
<evidence type="ECO:0000313" key="9">
    <source>
        <dbReference type="Proteomes" id="UP000554720"/>
    </source>
</evidence>
<dbReference type="Proteomes" id="UP000554720">
    <property type="component" value="Unassembled WGS sequence"/>
</dbReference>
<comment type="function">
    <text evidence="5">The coatomer is a cytosolic protein complex that binds to dilysine motifs and reversibly associates with Golgi non-clathrin-coated vesicles, which further mediate biosynthetic protein transport from the ER, via the Golgi up to the trans Golgi network. Coatomer complex is required for budding from Golgi membranes, and is essential for the retrograde Golgi-to-ER transport of dilysine-tagged proteins. The zeta subunit may be involved in regulating the coat assembly and, hence, the rate of biosynthetic protein transport due to its association-dissociation properties with the coatomer complex.</text>
</comment>
<dbReference type="AlphaFoldDB" id="A0A7L2DXW5"/>
<dbReference type="SUPFAM" id="SSF64356">
    <property type="entry name" value="SNARE-like"/>
    <property type="match status" value="1"/>
</dbReference>
<keyword evidence="6" id="KW-0931">ER-Golgi transport</keyword>
<dbReference type="PANTHER" id="PTHR11043">
    <property type="entry name" value="ZETA-COAT PROTEIN"/>
    <property type="match status" value="1"/>
</dbReference>
<dbReference type="PANTHER" id="PTHR11043:SF2">
    <property type="entry name" value="COATOMER SUBUNIT ZETA-1"/>
    <property type="match status" value="1"/>
</dbReference>
<dbReference type="InterPro" id="IPR011012">
    <property type="entry name" value="Longin-like_dom_sf"/>
</dbReference>
<dbReference type="InterPro" id="IPR022775">
    <property type="entry name" value="AP_mu_sigma_su"/>
</dbReference>